<dbReference type="SUPFAM" id="SSF48452">
    <property type="entry name" value="TPR-like"/>
    <property type="match status" value="1"/>
</dbReference>
<sequence length="275" mass="30366">MRLSGQFNALSFDGDVAPGPYPPQGFVSIAEGALGNGDCFGLYWPLGREGDAPFVCEMFHDEWRMELRHSSVQVFSRWLELNEGEYGEHEVEDPGSPSERLEQARAQVLAAEVEQAIELLRAACTAFPELQQGWALLASQYMRQGQRDAAIDAARSAVLANWAFGIPEAGVLRILRAAPASTDPVIAMVQRMGFAFGGAKTNPDYALMRACIDECWAAGDTLTALRLSQNRCYVLAGETVSFQEREGFMLSRWQADFAGQCQAVLNDDRRGFRQD</sequence>
<dbReference type="EMBL" id="NIVS01000022">
    <property type="protein sequence ID" value="OWQ53025.1"/>
    <property type="molecule type" value="Genomic_DNA"/>
</dbReference>
<dbReference type="OrthoDB" id="1416614at2"/>
<dbReference type="Proteomes" id="UP000198157">
    <property type="component" value="Unassembled WGS sequence"/>
</dbReference>
<protein>
    <recommendedName>
        <fullName evidence="3">Tetratricopeptide repeat protein</fullName>
    </recommendedName>
</protein>
<evidence type="ECO:0000313" key="2">
    <source>
        <dbReference type="Proteomes" id="UP000198157"/>
    </source>
</evidence>
<dbReference type="InterPro" id="IPR011990">
    <property type="entry name" value="TPR-like_helical_dom_sf"/>
</dbReference>
<evidence type="ECO:0000313" key="1">
    <source>
        <dbReference type="EMBL" id="OWQ53025.1"/>
    </source>
</evidence>
<reference evidence="1 2" key="1">
    <citation type="submission" date="2017-06" db="EMBL/GenBank/DDBJ databases">
        <authorList>
            <person name="Kim H.J."/>
            <person name="Triplett B.A."/>
        </authorList>
    </citation>
    <scope>NUCLEOTIDE SEQUENCE [LARGE SCALE GENOMIC DNA]</scope>
    <source>
        <strain evidence="1 2">13146</strain>
    </source>
</reference>
<organism evidence="1 2">
    <name type="scientific">Stenotrophomonas maltophilia</name>
    <name type="common">Pseudomonas maltophilia</name>
    <name type="synonym">Xanthomonas maltophilia</name>
    <dbReference type="NCBI Taxonomy" id="40324"/>
    <lineage>
        <taxon>Bacteria</taxon>
        <taxon>Pseudomonadati</taxon>
        <taxon>Pseudomonadota</taxon>
        <taxon>Gammaproteobacteria</taxon>
        <taxon>Lysobacterales</taxon>
        <taxon>Lysobacteraceae</taxon>
        <taxon>Stenotrophomonas</taxon>
        <taxon>Stenotrophomonas maltophilia group</taxon>
    </lineage>
</organism>
<evidence type="ECO:0008006" key="3">
    <source>
        <dbReference type="Google" id="ProtNLM"/>
    </source>
</evidence>
<gene>
    <name evidence="1" type="ORF">CEE60_11450</name>
</gene>
<name>A0A246HLL4_STEMA</name>
<proteinExistence type="predicted"/>
<dbReference type="AlphaFoldDB" id="A0A246HLL4"/>
<accession>A0A246HLL4</accession>
<comment type="caution">
    <text evidence="1">The sequence shown here is derived from an EMBL/GenBank/DDBJ whole genome shotgun (WGS) entry which is preliminary data.</text>
</comment>
<dbReference type="Gene3D" id="1.25.40.10">
    <property type="entry name" value="Tetratricopeptide repeat domain"/>
    <property type="match status" value="1"/>
</dbReference>